<dbReference type="Proteomes" id="UP001652623">
    <property type="component" value="Chromosome 12"/>
</dbReference>
<sequence>MLFTTCIEHLRTQPIWFLLISSLGFFTILKKSATFLNWVFITFIRDPKDLKRYGSWAMVTGSTDGIGKAFAYQLAKKGLNLILVSRNSSKLKSVSKEFQAEFPDTQIKTIAFDFSSDILEGVKEIEEGIKGLEIGILINNVGVSYPSAAYFHEVDEQVWMDIVRVNLEGTTWVSRAVLPGMLQRKRGAIVNIGSGAAIVVPSHPLYTTYAATKSYIDQLSRCLHVEYKHCGIDVQCQVPLYVATKMASDIASIKRSSLFVPSPDDYAEAAIRHIGYEARCTPYWSHWVQWCFAGLLPEAILDSWRLSIGINRRQGKLLIP</sequence>
<dbReference type="PANTHER" id="PTHR43899:SF26">
    <property type="entry name" value="ENOYL-(ACYL CARRIER) REDUCTASE"/>
    <property type="match status" value="1"/>
</dbReference>
<comment type="similarity">
    <text evidence="3">Belongs to the short-chain dehydrogenases/reductases (SDR) family.</text>
</comment>
<evidence type="ECO:0000256" key="1">
    <source>
        <dbReference type="ARBA" id="ARBA00004240"/>
    </source>
</evidence>
<evidence type="ECO:0000256" key="3">
    <source>
        <dbReference type="RuleBase" id="RU000363"/>
    </source>
</evidence>
<name>A0A6P4B770_ZIZJJ</name>
<dbReference type="InterPro" id="IPR020904">
    <property type="entry name" value="Sc_DH/Rdtase_CS"/>
</dbReference>
<organism evidence="4 5">
    <name type="scientific">Ziziphus jujuba</name>
    <name type="common">Chinese jujube</name>
    <name type="synonym">Ziziphus sativa</name>
    <dbReference type="NCBI Taxonomy" id="326968"/>
    <lineage>
        <taxon>Eukaryota</taxon>
        <taxon>Viridiplantae</taxon>
        <taxon>Streptophyta</taxon>
        <taxon>Embryophyta</taxon>
        <taxon>Tracheophyta</taxon>
        <taxon>Spermatophyta</taxon>
        <taxon>Magnoliopsida</taxon>
        <taxon>eudicotyledons</taxon>
        <taxon>Gunneridae</taxon>
        <taxon>Pentapetalae</taxon>
        <taxon>rosids</taxon>
        <taxon>fabids</taxon>
        <taxon>Rosales</taxon>
        <taxon>Rhamnaceae</taxon>
        <taxon>Paliureae</taxon>
        <taxon>Ziziphus</taxon>
    </lineage>
</organism>
<gene>
    <name evidence="5" type="primary">LOC107428491</name>
</gene>
<dbReference type="KEGG" id="zju:107428491"/>
<dbReference type="GeneID" id="107428491"/>
<protein>
    <submittedName>
        <fullName evidence="5">Very-long-chain 3-oxoacyl-CoA reductase-like protein At1g24470</fullName>
    </submittedName>
</protein>
<dbReference type="PROSITE" id="PS00061">
    <property type="entry name" value="ADH_SHORT"/>
    <property type="match status" value="1"/>
</dbReference>
<dbReference type="GO" id="GO:0005783">
    <property type="term" value="C:endoplasmic reticulum"/>
    <property type="evidence" value="ECO:0007669"/>
    <property type="project" value="UniProtKB-SubCell"/>
</dbReference>
<dbReference type="InterPro" id="IPR036291">
    <property type="entry name" value="NAD(P)-bd_dom_sf"/>
</dbReference>
<reference evidence="5" key="1">
    <citation type="submission" date="2025-08" db="UniProtKB">
        <authorList>
            <consortium name="RefSeq"/>
        </authorList>
    </citation>
    <scope>IDENTIFICATION</scope>
    <source>
        <tissue evidence="5">Seedling</tissue>
    </source>
</reference>
<dbReference type="GO" id="GO:0045703">
    <property type="term" value="F:ketoreductase activity"/>
    <property type="evidence" value="ECO:0007669"/>
    <property type="project" value="TreeGrafter"/>
</dbReference>
<evidence type="ECO:0000256" key="2">
    <source>
        <dbReference type="ARBA" id="ARBA00023002"/>
    </source>
</evidence>
<keyword evidence="4" id="KW-1185">Reference proteome</keyword>
<dbReference type="Gene3D" id="3.40.50.720">
    <property type="entry name" value="NAD(P)-binding Rossmann-like Domain"/>
    <property type="match status" value="1"/>
</dbReference>
<dbReference type="Pfam" id="PF00106">
    <property type="entry name" value="adh_short"/>
    <property type="match status" value="1"/>
</dbReference>
<evidence type="ECO:0000313" key="5">
    <source>
        <dbReference type="RefSeq" id="XP_015894513.3"/>
    </source>
</evidence>
<proteinExistence type="inferred from homology"/>
<dbReference type="PRINTS" id="PR00080">
    <property type="entry name" value="SDRFAMILY"/>
</dbReference>
<dbReference type="InParanoid" id="A0A6P4B770"/>
<comment type="subcellular location">
    <subcellularLocation>
        <location evidence="1">Endoplasmic reticulum</location>
    </subcellularLocation>
</comment>
<dbReference type="FunFam" id="3.40.50.720:FF:000341">
    <property type="entry name" value="very-long-chain 3-oxoacyl-CoA reductase 1"/>
    <property type="match status" value="1"/>
</dbReference>
<dbReference type="AlphaFoldDB" id="A0A6P4B770"/>
<dbReference type="InterPro" id="IPR051019">
    <property type="entry name" value="VLCFA-Steroid_DH"/>
</dbReference>
<evidence type="ECO:0000313" key="4">
    <source>
        <dbReference type="Proteomes" id="UP001652623"/>
    </source>
</evidence>
<dbReference type="FunCoup" id="A0A6P4B770">
    <property type="interactions" value="1733"/>
</dbReference>
<dbReference type="PIRSF" id="PIRSF000126">
    <property type="entry name" value="11-beta-HSD1"/>
    <property type="match status" value="1"/>
</dbReference>
<dbReference type="PRINTS" id="PR00081">
    <property type="entry name" value="GDHRDH"/>
</dbReference>
<dbReference type="SUPFAM" id="SSF51735">
    <property type="entry name" value="NAD(P)-binding Rossmann-fold domains"/>
    <property type="match status" value="1"/>
</dbReference>
<dbReference type="CDD" id="cd05356">
    <property type="entry name" value="17beta-HSD1_like_SDR_c"/>
    <property type="match status" value="1"/>
</dbReference>
<accession>A0A6P4B770</accession>
<dbReference type="PANTHER" id="PTHR43899">
    <property type="entry name" value="RH59310P"/>
    <property type="match status" value="1"/>
</dbReference>
<keyword evidence="2" id="KW-0560">Oxidoreductase</keyword>
<dbReference type="RefSeq" id="XP_015894513.3">
    <property type="nucleotide sequence ID" value="XM_016039027.4"/>
</dbReference>
<dbReference type="InterPro" id="IPR002347">
    <property type="entry name" value="SDR_fam"/>
</dbReference>